<proteinExistence type="predicted"/>
<accession>A0A0E9TJU7</accession>
<name>A0A0E9TJU7_ANGAN</name>
<dbReference type="AlphaFoldDB" id="A0A0E9TJU7"/>
<sequence>MYIHKCFEPLKCLPFGNVLVPVWV</sequence>
<organism evidence="1">
    <name type="scientific">Anguilla anguilla</name>
    <name type="common">European freshwater eel</name>
    <name type="synonym">Muraena anguilla</name>
    <dbReference type="NCBI Taxonomy" id="7936"/>
    <lineage>
        <taxon>Eukaryota</taxon>
        <taxon>Metazoa</taxon>
        <taxon>Chordata</taxon>
        <taxon>Craniata</taxon>
        <taxon>Vertebrata</taxon>
        <taxon>Euteleostomi</taxon>
        <taxon>Actinopterygii</taxon>
        <taxon>Neopterygii</taxon>
        <taxon>Teleostei</taxon>
        <taxon>Anguilliformes</taxon>
        <taxon>Anguillidae</taxon>
        <taxon>Anguilla</taxon>
    </lineage>
</organism>
<protein>
    <submittedName>
        <fullName evidence="1">Uncharacterized protein</fullName>
    </submittedName>
</protein>
<evidence type="ECO:0000313" key="1">
    <source>
        <dbReference type="EMBL" id="JAH53170.1"/>
    </source>
</evidence>
<reference evidence="1" key="2">
    <citation type="journal article" date="2015" name="Fish Shellfish Immunol.">
        <title>Early steps in the European eel (Anguilla anguilla)-Vibrio vulnificus interaction in the gills: Role of the RtxA13 toxin.</title>
        <authorList>
            <person name="Callol A."/>
            <person name="Pajuelo D."/>
            <person name="Ebbesson L."/>
            <person name="Teles M."/>
            <person name="MacKenzie S."/>
            <person name="Amaro C."/>
        </authorList>
    </citation>
    <scope>NUCLEOTIDE SEQUENCE</scope>
</reference>
<reference evidence="1" key="1">
    <citation type="submission" date="2014-11" db="EMBL/GenBank/DDBJ databases">
        <authorList>
            <person name="Amaro Gonzalez C."/>
        </authorList>
    </citation>
    <scope>NUCLEOTIDE SEQUENCE</scope>
</reference>
<dbReference type="EMBL" id="GBXM01055407">
    <property type="protein sequence ID" value="JAH53170.1"/>
    <property type="molecule type" value="Transcribed_RNA"/>
</dbReference>